<protein>
    <recommendedName>
        <fullName evidence="10">Peptidase S54 rhomboid domain-containing protein</fullName>
    </recommendedName>
</protein>
<dbReference type="EMBL" id="QEKK01000002">
    <property type="protein sequence ID" value="PVY59475.1"/>
    <property type="molecule type" value="Genomic_DNA"/>
</dbReference>
<comment type="subcellular location">
    <subcellularLocation>
        <location evidence="1">Membrane</location>
        <topology evidence="1">Multi-pass membrane protein</topology>
    </subcellularLocation>
</comment>
<evidence type="ECO:0000313" key="9">
    <source>
        <dbReference type="Proteomes" id="UP000245778"/>
    </source>
</evidence>
<keyword evidence="4 5" id="KW-0472">Membrane</keyword>
<dbReference type="KEGG" id="ibu:IB211_01314c"/>
<reference evidence="7 9" key="3">
    <citation type="submission" date="2018-04" db="EMBL/GenBank/DDBJ databases">
        <title>Genomic Encyclopedia of Type Strains, Phase IV (KMG-IV): sequencing the most valuable type-strain genomes for metagenomic binning, comparative biology and taxonomic classification.</title>
        <authorList>
            <person name="Goeker M."/>
        </authorList>
    </citation>
    <scope>NUCLEOTIDE SEQUENCE [LARGE SCALE GENOMIC DNA]</scope>
    <source>
        <strain evidence="7 9">DSM 26588</strain>
    </source>
</reference>
<dbReference type="eggNOG" id="COG0705">
    <property type="taxonomic scope" value="Bacteria"/>
</dbReference>
<feature type="transmembrane region" description="Helical" evidence="5">
    <location>
        <begin position="23"/>
        <end position="52"/>
    </location>
</feature>
<dbReference type="PATRIC" id="fig|1297617.4.peg.1346"/>
<keyword evidence="8" id="KW-1185">Reference proteome</keyword>
<dbReference type="SUPFAM" id="SSF144091">
    <property type="entry name" value="Rhomboid-like"/>
    <property type="match status" value="1"/>
</dbReference>
<evidence type="ECO:0000256" key="4">
    <source>
        <dbReference type="ARBA" id="ARBA00023136"/>
    </source>
</evidence>
<evidence type="ECO:0000256" key="3">
    <source>
        <dbReference type="ARBA" id="ARBA00022989"/>
    </source>
</evidence>
<reference evidence="8" key="2">
    <citation type="submission" date="2015-04" db="EMBL/GenBank/DDBJ databases">
        <title>A butyrogenic pathway from the amino acid lysine in a human gut commensal.</title>
        <authorList>
            <person name="de Vos W.M."/>
            <person name="Bui N.T.P."/>
            <person name="Plugge C.M."/>
            <person name="Ritari J."/>
        </authorList>
    </citation>
    <scope>NUCLEOTIDE SEQUENCE [LARGE SCALE GENOMIC DNA]</scope>
    <source>
        <strain evidence="8">AF211</strain>
    </source>
</reference>
<evidence type="ECO:0000256" key="1">
    <source>
        <dbReference type="ARBA" id="ARBA00004141"/>
    </source>
</evidence>
<keyword evidence="3 5" id="KW-1133">Transmembrane helix</keyword>
<dbReference type="Proteomes" id="UP000245778">
    <property type="component" value="Unassembled WGS sequence"/>
</dbReference>
<dbReference type="Gene3D" id="1.20.1540.10">
    <property type="entry name" value="Rhomboid-like"/>
    <property type="match status" value="1"/>
</dbReference>
<evidence type="ECO:0000313" key="7">
    <source>
        <dbReference type="EMBL" id="PVY59475.1"/>
    </source>
</evidence>
<sequence length="285" mass="32657">MHSITDWLDRFCYKHPRLGIPNLMMYIVIGNIAVYLLDNFSGGACSAMLAFIPAGILRGQLWRLVTFIFVPASGYNLIFFALFLYMYYFIGNMLEREWGSVKFTVYYGIGVLANVVVGLVLSVLYGANYAWSVVSVDYLNMSLFFAFAALYPDLQFLLFFIIPVKAKWLAWIDAAFFALSIATSLLNLSWTGVVLPLVAIANFLLFFWEDAARIFGRVRHQHSRQTINFKKATRDVKKEKGYLHKCAVCGITDADDPDMEFRYCSKCNGYYCYCMNHINNHVHIQ</sequence>
<accession>A0A0S2W2Z9</accession>
<dbReference type="STRING" id="1297617.IB211_01314c"/>
<evidence type="ECO:0000256" key="5">
    <source>
        <dbReference type="SAM" id="Phobius"/>
    </source>
</evidence>
<feature type="transmembrane region" description="Helical" evidence="5">
    <location>
        <begin position="64"/>
        <end position="90"/>
    </location>
</feature>
<dbReference type="AlphaFoldDB" id="A0A0S2W2Z9"/>
<organism evidence="6 8">
    <name type="scientific">Intestinimonas butyriciproducens</name>
    <dbReference type="NCBI Taxonomy" id="1297617"/>
    <lineage>
        <taxon>Bacteria</taxon>
        <taxon>Bacillati</taxon>
        <taxon>Bacillota</taxon>
        <taxon>Clostridia</taxon>
        <taxon>Eubacteriales</taxon>
        <taxon>Intestinimonas</taxon>
    </lineage>
</organism>
<dbReference type="Proteomes" id="UP000064844">
    <property type="component" value="Chromosome"/>
</dbReference>
<feature type="transmembrane region" description="Helical" evidence="5">
    <location>
        <begin position="174"/>
        <end position="207"/>
    </location>
</feature>
<evidence type="ECO:0000313" key="6">
    <source>
        <dbReference type="EMBL" id="ALP93707.1"/>
    </source>
</evidence>
<dbReference type="InterPro" id="IPR035952">
    <property type="entry name" value="Rhomboid-like_sf"/>
</dbReference>
<proteinExistence type="predicted"/>
<dbReference type="RefSeq" id="WP_242857424.1">
    <property type="nucleotide sequence ID" value="NZ_CAMREZ010000001.1"/>
</dbReference>
<evidence type="ECO:0008006" key="10">
    <source>
        <dbReference type="Google" id="ProtNLM"/>
    </source>
</evidence>
<name>A0A0S2W2Z9_9FIRM</name>
<dbReference type="GO" id="GO:0016020">
    <property type="term" value="C:membrane"/>
    <property type="evidence" value="ECO:0007669"/>
    <property type="project" value="UniProtKB-SubCell"/>
</dbReference>
<keyword evidence="2 5" id="KW-0812">Transmembrane</keyword>
<reference evidence="6 8" key="1">
    <citation type="journal article" date="2015" name="Nat. Commun.">
        <title>Production of butyrate from lysine and the Amadori product fructoselysine by a human gut commensal.</title>
        <authorList>
            <person name="Bui T.P."/>
            <person name="Ritari J."/>
            <person name="Boeren S."/>
            <person name="de Waard P."/>
            <person name="Plugge C.M."/>
            <person name="de Vos W.M."/>
        </authorList>
    </citation>
    <scope>NUCLEOTIDE SEQUENCE [LARGE SCALE GENOMIC DNA]</scope>
    <source>
        <strain evidence="6 8">AF211</strain>
    </source>
</reference>
<dbReference type="GeneID" id="93229577"/>
<evidence type="ECO:0000256" key="2">
    <source>
        <dbReference type="ARBA" id="ARBA00022692"/>
    </source>
</evidence>
<feature type="transmembrane region" description="Helical" evidence="5">
    <location>
        <begin position="138"/>
        <end position="162"/>
    </location>
</feature>
<gene>
    <name evidence="7" type="ORF">C7373_102462</name>
    <name evidence="6" type="ORF">IB211_01314c</name>
</gene>
<feature type="transmembrane region" description="Helical" evidence="5">
    <location>
        <begin position="105"/>
        <end position="126"/>
    </location>
</feature>
<dbReference type="EMBL" id="CP011307">
    <property type="protein sequence ID" value="ALP93707.1"/>
    <property type="molecule type" value="Genomic_DNA"/>
</dbReference>
<evidence type="ECO:0000313" key="8">
    <source>
        <dbReference type="Proteomes" id="UP000064844"/>
    </source>
</evidence>